<feature type="transmembrane region" description="Helical" evidence="11">
    <location>
        <begin position="135"/>
        <end position="159"/>
    </location>
</feature>
<accession>A0A3N5YR38</accession>
<keyword evidence="9 11" id="KW-0472">Membrane</keyword>
<keyword evidence="4 10" id="KW-0349">Heme</keyword>
<evidence type="ECO:0000313" key="12">
    <source>
        <dbReference type="EMBL" id="RPJ68821.1"/>
    </source>
</evidence>
<feature type="binding site" description="axial binding residue" evidence="10">
    <location>
        <position position="149"/>
    </location>
    <ligand>
        <name>heme b</name>
        <dbReference type="ChEBI" id="CHEBI:60344"/>
        <label>bD</label>
    </ligand>
    <ligandPart>
        <name>Fe</name>
        <dbReference type="ChEBI" id="CHEBI:18248"/>
    </ligandPart>
</feature>
<comment type="subcellular location">
    <subcellularLocation>
        <location evidence="3">Membrane</location>
    </subcellularLocation>
</comment>
<organism evidence="12 13">
    <name type="scientific">Alteromonas sediminis</name>
    <dbReference type="NCBI Taxonomy" id="2259342"/>
    <lineage>
        <taxon>Bacteria</taxon>
        <taxon>Pseudomonadati</taxon>
        <taxon>Pseudomonadota</taxon>
        <taxon>Gammaproteobacteria</taxon>
        <taxon>Alteromonadales</taxon>
        <taxon>Alteromonadaceae</taxon>
        <taxon>Alteromonas/Salinimonas group</taxon>
        <taxon>Alteromonas</taxon>
    </lineage>
</organism>
<feature type="binding site" description="axial binding residue" evidence="10">
    <location>
        <position position="110"/>
    </location>
    <ligand>
        <name>heme b</name>
        <dbReference type="ChEBI" id="CHEBI:60344"/>
        <label>bD</label>
    </ligand>
    <ligandPart>
        <name>Fe</name>
        <dbReference type="ChEBI" id="CHEBI:18248"/>
    </ligandPart>
</feature>
<feature type="transmembrane region" description="Helical" evidence="11">
    <location>
        <begin position="42"/>
        <end position="65"/>
    </location>
</feature>
<evidence type="ECO:0000256" key="9">
    <source>
        <dbReference type="ARBA" id="ARBA00023136"/>
    </source>
</evidence>
<keyword evidence="8 10" id="KW-0408">Iron</keyword>
<evidence type="ECO:0000313" key="13">
    <source>
        <dbReference type="Proteomes" id="UP000275281"/>
    </source>
</evidence>
<evidence type="ECO:0000256" key="5">
    <source>
        <dbReference type="ARBA" id="ARBA00022692"/>
    </source>
</evidence>
<dbReference type="NCBIfam" id="NF010072">
    <property type="entry name" value="PRK13553.1"/>
    <property type="match status" value="1"/>
</dbReference>
<dbReference type="AlphaFoldDB" id="A0A3N5YR38"/>
<dbReference type="GO" id="GO:0016020">
    <property type="term" value="C:membrane"/>
    <property type="evidence" value="ECO:0007669"/>
    <property type="project" value="UniProtKB-SubCell"/>
</dbReference>
<evidence type="ECO:0000256" key="7">
    <source>
        <dbReference type="ARBA" id="ARBA00022989"/>
    </source>
</evidence>
<name>A0A3N5YR38_9ALTE</name>
<dbReference type="GO" id="GO:0046872">
    <property type="term" value="F:metal ion binding"/>
    <property type="evidence" value="ECO:0007669"/>
    <property type="project" value="UniProtKB-KW"/>
</dbReference>
<evidence type="ECO:0000256" key="10">
    <source>
        <dbReference type="PIRSR" id="PIRSR000177-1"/>
    </source>
</evidence>
<dbReference type="InterPro" id="IPR034804">
    <property type="entry name" value="SQR/QFR_C/D"/>
</dbReference>
<dbReference type="GO" id="GO:0006099">
    <property type="term" value="P:tricarboxylic acid cycle"/>
    <property type="evidence" value="ECO:0007669"/>
    <property type="project" value="InterPro"/>
</dbReference>
<protein>
    <submittedName>
        <fullName evidence="12">Fumarate reductase cytochrome b subunit</fullName>
    </submittedName>
</protein>
<feature type="transmembrane region" description="Helical" evidence="11">
    <location>
        <begin position="92"/>
        <end position="115"/>
    </location>
</feature>
<dbReference type="PIRSF" id="PIRSF000177">
    <property type="entry name" value="Fumar_rd_cyt_b"/>
    <property type="match status" value="1"/>
</dbReference>
<dbReference type="Pfam" id="PF01127">
    <property type="entry name" value="Sdh_cyt"/>
    <property type="match status" value="1"/>
</dbReference>
<evidence type="ECO:0000256" key="11">
    <source>
        <dbReference type="SAM" id="Phobius"/>
    </source>
</evidence>
<comment type="caution">
    <text evidence="12">The sequence shown here is derived from an EMBL/GenBank/DDBJ whole genome shotgun (WGS) entry which is preliminary data.</text>
</comment>
<dbReference type="CDD" id="cd00581">
    <property type="entry name" value="QFR_TypeB_TM"/>
    <property type="match status" value="1"/>
</dbReference>
<evidence type="ECO:0000256" key="8">
    <source>
        <dbReference type="ARBA" id="ARBA00023004"/>
    </source>
</evidence>
<evidence type="ECO:0000256" key="3">
    <source>
        <dbReference type="ARBA" id="ARBA00004370"/>
    </source>
</evidence>
<dbReference type="SUPFAM" id="SSF81343">
    <property type="entry name" value="Fumarate reductase respiratory complex transmembrane subunits"/>
    <property type="match status" value="1"/>
</dbReference>
<evidence type="ECO:0000256" key="4">
    <source>
        <dbReference type="ARBA" id="ARBA00022617"/>
    </source>
</evidence>
<evidence type="ECO:0000256" key="2">
    <source>
        <dbReference type="ARBA" id="ARBA00004050"/>
    </source>
</evidence>
<feature type="binding site" description="axial binding residue" evidence="10">
    <location>
        <position position="9"/>
    </location>
    <ligand>
        <name>heme b</name>
        <dbReference type="ChEBI" id="CHEBI:60344"/>
        <label>bD</label>
    </ligand>
    <ligandPart>
        <name>Fe</name>
        <dbReference type="ChEBI" id="CHEBI:18248"/>
    </ligandPart>
</feature>
<keyword evidence="7 11" id="KW-1133">Transmembrane helix</keyword>
<keyword evidence="5 11" id="KW-0812">Transmembrane</keyword>
<dbReference type="Gene3D" id="1.20.1300.10">
    <property type="entry name" value="Fumarate reductase/succinate dehydrogenase, transmembrane subunit"/>
    <property type="match status" value="1"/>
</dbReference>
<reference evidence="12 13" key="1">
    <citation type="submission" date="2018-11" db="EMBL/GenBank/DDBJ databases">
        <authorList>
            <person name="Ye M.-Q."/>
            <person name="Du Z.-J."/>
        </authorList>
    </citation>
    <scope>NUCLEOTIDE SEQUENCE [LARGE SCALE GENOMIC DNA]</scope>
    <source>
        <strain evidence="12 13">U0105</strain>
    </source>
</reference>
<keyword evidence="6 10" id="KW-0479">Metal-binding</keyword>
<gene>
    <name evidence="12" type="ORF">DRW07_01855</name>
</gene>
<comment type="cofactor">
    <cofactor evidence="1">
        <name>heme</name>
        <dbReference type="ChEBI" id="CHEBI:30413"/>
    </cofactor>
</comment>
<comment type="function">
    <text evidence="2">Membrane-anchoring subunit of succinate dehydrogenase (SDH).</text>
</comment>
<proteinExistence type="predicted"/>
<evidence type="ECO:0000256" key="6">
    <source>
        <dbReference type="ARBA" id="ARBA00022723"/>
    </source>
</evidence>
<feature type="transmembrane region" description="Helical" evidence="11">
    <location>
        <begin position="180"/>
        <end position="198"/>
    </location>
</feature>
<dbReference type="OrthoDB" id="9153108at2"/>
<dbReference type="InterPro" id="IPR000701">
    <property type="entry name" value="SuccDH_FuR_B_TM-su"/>
</dbReference>
<dbReference type="EMBL" id="RPOK01000001">
    <property type="protein sequence ID" value="RPJ68821.1"/>
    <property type="molecule type" value="Genomic_DNA"/>
</dbReference>
<keyword evidence="13" id="KW-1185">Reference proteome</keyword>
<dbReference type="InterPro" id="IPR004224">
    <property type="entry name" value="Fum_red_B_TM"/>
</dbReference>
<feature type="binding site" description="axial binding residue" evidence="10">
    <location>
        <position position="60"/>
    </location>
    <ligand>
        <name>heme b</name>
        <dbReference type="ChEBI" id="CHEBI:60344"/>
        <label>bD</label>
    </ligand>
    <ligandPart>
        <name>Fe</name>
        <dbReference type="ChEBI" id="CHEBI:18248"/>
    </ligandPart>
</feature>
<evidence type="ECO:0000256" key="1">
    <source>
        <dbReference type="ARBA" id="ARBA00001971"/>
    </source>
</evidence>
<dbReference type="Proteomes" id="UP000275281">
    <property type="component" value="Unassembled WGS sequence"/>
</dbReference>
<sequence>MLALFLWVHLILVSSILISQDAMRWVAKTMELAFLTEDGSGFPVIVSLIAAAIFALFVIHTVLACRKLPSSFIQWRKLRQQMQIVDHGDTRFWLVQAITGIVILFLLPPHLFVMLTQPDSIGPVKSSIRIYEQGFWLLYLPLLVAAEIHAAVGLYRVWLKWNLIPVNSPHFRPRLATVKNVLSCVFIIIGCAALVRYIQIGMASV</sequence>